<dbReference type="AlphaFoldDB" id="A0AAV0Y6Z4"/>
<evidence type="ECO:0000313" key="3">
    <source>
        <dbReference type="Proteomes" id="UP001160148"/>
    </source>
</evidence>
<comment type="caution">
    <text evidence="2">The sequence shown here is derived from an EMBL/GenBank/DDBJ whole genome shotgun (WGS) entry which is preliminary data.</text>
</comment>
<dbReference type="Proteomes" id="UP001160148">
    <property type="component" value="Unassembled WGS sequence"/>
</dbReference>
<reference evidence="2 3" key="1">
    <citation type="submission" date="2023-01" db="EMBL/GenBank/DDBJ databases">
        <authorList>
            <person name="Whitehead M."/>
        </authorList>
    </citation>
    <scope>NUCLEOTIDE SEQUENCE [LARGE SCALE GENOMIC DNA]</scope>
</reference>
<dbReference type="EMBL" id="CARXXK010001506">
    <property type="protein sequence ID" value="CAI6376568.1"/>
    <property type="molecule type" value="Genomic_DNA"/>
</dbReference>
<evidence type="ECO:0000256" key="1">
    <source>
        <dbReference type="SAM" id="MobiDB-lite"/>
    </source>
</evidence>
<keyword evidence="3" id="KW-1185">Reference proteome</keyword>
<protein>
    <submittedName>
        <fullName evidence="2">Uncharacterized protein</fullName>
    </submittedName>
</protein>
<feature type="compositionally biased region" description="Polar residues" evidence="1">
    <location>
        <begin position="244"/>
        <end position="259"/>
    </location>
</feature>
<proteinExistence type="predicted"/>
<name>A0AAV0Y6Z4_9HEMI</name>
<organism evidence="2 3">
    <name type="scientific">Macrosiphum euphorbiae</name>
    <name type="common">potato aphid</name>
    <dbReference type="NCBI Taxonomy" id="13131"/>
    <lineage>
        <taxon>Eukaryota</taxon>
        <taxon>Metazoa</taxon>
        <taxon>Ecdysozoa</taxon>
        <taxon>Arthropoda</taxon>
        <taxon>Hexapoda</taxon>
        <taxon>Insecta</taxon>
        <taxon>Pterygota</taxon>
        <taxon>Neoptera</taxon>
        <taxon>Paraneoptera</taxon>
        <taxon>Hemiptera</taxon>
        <taxon>Sternorrhyncha</taxon>
        <taxon>Aphidomorpha</taxon>
        <taxon>Aphidoidea</taxon>
        <taxon>Aphididae</taxon>
        <taxon>Macrosiphini</taxon>
        <taxon>Macrosiphum</taxon>
    </lineage>
</organism>
<gene>
    <name evidence="2" type="ORF">MEUPH1_LOCUS29920</name>
</gene>
<feature type="region of interest" description="Disordered" evidence="1">
    <location>
        <begin position="36"/>
        <end position="57"/>
    </location>
</feature>
<feature type="compositionally biased region" description="Polar residues" evidence="1">
    <location>
        <begin position="41"/>
        <end position="57"/>
    </location>
</feature>
<accession>A0AAV0Y6Z4</accession>
<feature type="region of interest" description="Disordered" evidence="1">
    <location>
        <begin position="240"/>
        <end position="259"/>
    </location>
</feature>
<sequence length="259" mass="29996">MQGTADNIPSADMADQYGIKTGTSSMERYNRNIQSDHGEHTYNNLTSTSLFSEPTNTRDNFTDHSNIIQDLQINVSSLSLAYGIFNDMMHKLNDELVKVKNERDAMANEIKMLRVSIDGIRELLGRKLDDGFYNVAAEVQERYERSKNILVFHVPDSEDETPEMLHAVVVNLLKVLKYRYDFPEIKRLGNYRGMIRPIRMIFKSTDCVQMVLKHKTKLHSSEYFKNAWIGEDKTITQRLKFKSQPRQSSETNGNNEIQY</sequence>
<evidence type="ECO:0000313" key="2">
    <source>
        <dbReference type="EMBL" id="CAI6376568.1"/>
    </source>
</evidence>